<accession>A0A550CL66</accession>
<reference evidence="1 2" key="1">
    <citation type="journal article" date="2019" name="New Phytol.">
        <title>Comparative genomics reveals unique wood-decay strategies and fruiting body development in the Schizophyllaceae.</title>
        <authorList>
            <person name="Almasi E."/>
            <person name="Sahu N."/>
            <person name="Krizsan K."/>
            <person name="Balint B."/>
            <person name="Kovacs G.M."/>
            <person name="Kiss B."/>
            <person name="Cseklye J."/>
            <person name="Drula E."/>
            <person name="Henrissat B."/>
            <person name="Nagy I."/>
            <person name="Chovatia M."/>
            <person name="Adam C."/>
            <person name="LaButti K."/>
            <person name="Lipzen A."/>
            <person name="Riley R."/>
            <person name="Grigoriev I.V."/>
            <person name="Nagy L.G."/>
        </authorList>
    </citation>
    <scope>NUCLEOTIDE SEQUENCE [LARGE SCALE GENOMIC DNA]</scope>
    <source>
        <strain evidence="1 2">NL-1724</strain>
    </source>
</reference>
<keyword evidence="2" id="KW-1185">Reference proteome</keyword>
<name>A0A550CL66_9AGAR</name>
<organism evidence="1 2">
    <name type="scientific">Schizophyllum amplum</name>
    <dbReference type="NCBI Taxonomy" id="97359"/>
    <lineage>
        <taxon>Eukaryota</taxon>
        <taxon>Fungi</taxon>
        <taxon>Dikarya</taxon>
        <taxon>Basidiomycota</taxon>
        <taxon>Agaricomycotina</taxon>
        <taxon>Agaricomycetes</taxon>
        <taxon>Agaricomycetidae</taxon>
        <taxon>Agaricales</taxon>
        <taxon>Schizophyllaceae</taxon>
        <taxon>Schizophyllum</taxon>
    </lineage>
</organism>
<evidence type="ECO:0000313" key="2">
    <source>
        <dbReference type="Proteomes" id="UP000320762"/>
    </source>
</evidence>
<evidence type="ECO:0000313" key="1">
    <source>
        <dbReference type="EMBL" id="TRM65504.1"/>
    </source>
</evidence>
<feature type="non-terminal residue" evidence="1">
    <location>
        <position position="85"/>
    </location>
</feature>
<comment type="caution">
    <text evidence="1">The sequence shown here is derived from an EMBL/GenBank/DDBJ whole genome shotgun (WGS) entry which is preliminary data.</text>
</comment>
<dbReference type="Proteomes" id="UP000320762">
    <property type="component" value="Unassembled WGS sequence"/>
</dbReference>
<sequence>MCIPARSCWSFETMLAFVETHIRRKELRRLMKASDSLSRLQHGRAKTWAYGGQKQASRRLKTVLLPPASLVGRSSPTTYTGRKPL</sequence>
<dbReference type="AlphaFoldDB" id="A0A550CL66"/>
<gene>
    <name evidence="1" type="ORF">BD626DRAFT_488976</name>
</gene>
<proteinExistence type="predicted"/>
<protein>
    <submittedName>
        <fullName evidence="1">Uncharacterized protein</fullName>
    </submittedName>
</protein>
<dbReference type="EMBL" id="VDMD01000005">
    <property type="protein sequence ID" value="TRM65504.1"/>
    <property type="molecule type" value="Genomic_DNA"/>
</dbReference>